<comment type="subcellular location">
    <subcellularLocation>
        <location evidence="1">Cell membrane</location>
        <topology evidence="1">Multi-pass membrane protein</topology>
    </subcellularLocation>
</comment>
<evidence type="ECO:0000256" key="1">
    <source>
        <dbReference type="ARBA" id="ARBA00004651"/>
    </source>
</evidence>
<evidence type="ECO:0000256" key="17">
    <source>
        <dbReference type="ARBA" id="ARBA00031885"/>
    </source>
</evidence>
<keyword evidence="24" id="KW-1185">Reference proteome</keyword>
<evidence type="ECO:0000256" key="2">
    <source>
        <dbReference type="ARBA" id="ARBA00007866"/>
    </source>
</evidence>
<evidence type="ECO:0000256" key="4">
    <source>
        <dbReference type="ARBA" id="ARBA00022448"/>
    </source>
</evidence>
<feature type="transmembrane region" description="Helical" evidence="20">
    <location>
        <begin position="133"/>
        <end position="158"/>
    </location>
</feature>
<evidence type="ECO:0000256" key="14">
    <source>
        <dbReference type="ARBA" id="ARBA00023288"/>
    </source>
</evidence>
<reference evidence="23 24" key="1">
    <citation type="submission" date="2024-04" db="EMBL/GenBank/DDBJ databases">
        <title>Salinicola lusitanus LLJ914,a marine bacterium isolated from the Okinawa Trough.</title>
        <authorList>
            <person name="Li J."/>
        </authorList>
    </citation>
    <scope>NUCLEOTIDE SEQUENCE [LARGE SCALE GENOMIC DNA]</scope>
    <source>
        <strain evidence="23 24">LLJ914</strain>
    </source>
</reference>
<feature type="region of interest" description="Disordered" evidence="19">
    <location>
        <begin position="374"/>
        <end position="400"/>
    </location>
</feature>
<evidence type="ECO:0000256" key="16">
    <source>
        <dbReference type="ARBA" id="ARBA00030198"/>
    </source>
</evidence>
<sequence length="400" mass="44935">MNYADRNGQKRTADDLRHIATLAESFPPSSDQKPFFRYNADREIPTSLATSDARYAIARRVRVVSPGWQRMMQAANRLLQGRKAFLHWGREMRKRNSLKYLSVMTWLTTPLLLSGCGSALMDPSGQIGQGLKSLIITAFGLMLIVVIPVIVMTILFAWKYRGTNLAAKYTPNWEHSNIIEVFVWAIPCVIIFFLAVLTWQTSHSFDPHKPIASEDETMTVDAISLDWKWLFIYPDEGIATINELAIPVDTPIHFRVTSGTVMNSFMIPNLGSQIYAMAGMDNDVYLEGNEIGTFRGRSTHYSGEGFSEMLFDAHVTSDADFQAWVDKVKQSPDTMMFPEDYEQVAKPSIANPVEYFSQVSPDFYGDLIKSYKAGHGGTDSHGEHNEARESSMPMSAQAAE</sequence>
<keyword evidence="10 20" id="KW-1133">Transmembrane helix</keyword>
<dbReference type="InterPro" id="IPR008972">
    <property type="entry name" value="Cupredoxin"/>
</dbReference>
<evidence type="ECO:0000256" key="20">
    <source>
        <dbReference type="SAM" id="Phobius"/>
    </source>
</evidence>
<dbReference type="NCBIfam" id="TIGR01433">
    <property type="entry name" value="CyoA"/>
    <property type="match status" value="1"/>
</dbReference>
<feature type="compositionally biased region" description="Basic and acidic residues" evidence="19">
    <location>
        <begin position="378"/>
        <end position="389"/>
    </location>
</feature>
<evidence type="ECO:0000256" key="12">
    <source>
        <dbReference type="ARBA" id="ARBA00023136"/>
    </source>
</evidence>
<evidence type="ECO:0000256" key="9">
    <source>
        <dbReference type="ARBA" id="ARBA00022982"/>
    </source>
</evidence>
<protein>
    <recommendedName>
        <fullName evidence="3">Cytochrome bo(3) ubiquinol oxidase subunit 2</fullName>
    </recommendedName>
    <alternativeName>
        <fullName evidence="18">Cytochrome o ubiquinol oxidase subunit 2</fullName>
    </alternativeName>
    <alternativeName>
        <fullName evidence="15">Oxidase bo(3) subunit 2</fullName>
    </alternativeName>
    <alternativeName>
        <fullName evidence="16">Ubiquinol oxidase polypeptide II</fullName>
    </alternativeName>
    <alternativeName>
        <fullName evidence="17">Ubiquinol oxidase subunit 2</fullName>
    </alternativeName>
</protein>
<feature type="transmembrane region" description="Helical" evidence="20">
    <location>
        <begin position="100"/>
        <end position="121"/>
    </location>
</feature>
<dbReference type="CDD" id="cd04212">
    <property type="entry name" value="CuRO_UO_II"/>
    <property type="match status" value="1"/>
</dbReference>
<dbReference type="PROSITE" id="PS50999">
    <property type="entry name" value="COX2_TM"/>
    <property type="match status" value="1"/>
</dbReference>
<dbReference type="InterPro" id="IPR010514">
    <property type="entry name" value="COX_ARM"/>
</dbReference>
<evidence type="ECO:0000259" key="22">
    <source>
        <dbReference type="PROSITE" id="PS50999"/>
    </source>
</evidence>
<organism evidence="23 24">
    <name type="scientific">Salinicola lusitanus</name>
    <dbReference type="NCBI Taxonomy" id="1949085"/>
    <lineage>
        <taxon>Bacteria</taxon>
        <taxon>Pseudomonadati</taxon>
        <taxon>Pseudomonadota</taxon>
        <taxon>Gammaproteobacteria</taxon>
        <taxon>Oceanospirillales</taxon>
        <taxon>Halomonadaceae</taxon>
        <taxon>Salinicola</taxon>
    </lineage>
</organism>
<accession>A0ABZ3CQC3</accession>
<dbReference type="InterPro" id="IPR034227">
    <property type="entry name" value="CuRO_UO_II"/>
</dbReference>
<evidence type="ECO:0000256" key="8">
    <source>
        <dbReference type="ARBA" id="ARBA00022729"/>
    </source>
</evidence>
<evidence type="ECO:0000256" key="13">
    <source>
        <dbReference type="ARBA" id="ARBA00023139"/>
    </source>
</evidence>
<evidence type="ECO:0000313" key="24">
    <source>
        <dbReference type="Proteomes" id="UP001453229"/>
    </source>
</evidence>
<keyword evidence="13" id="KW-0564">Palmitate</keyword>
<dbReference type="EMBL" id="CP151919">
    <property type="protein sequence ID" value="XAD53359.1"/>
    <property type="molecule type" value="Genomic_DNA"/>
</dbReference>
<dbReference type="PANTHER" id="PTHR22888">
    <property type="entry name" value="CYTOCHROME C OXIDASE, SUBUNIT II"/>
    <property type="match status" value="1"/>
</dbReference>
<evidence type="ECO:0000259" key="21">
    <source>
        <dbReference type="PROSITE" id="PS50857"/>
    </source>
</evidence>
<dbReference type="Pfam" id="PF06481">
    <property type="entry name" value="COX_ARM"/>
    <property type="match status" value="1"/>
</dbReference>
<evidence type="ECO:0000256" key="10">
    <source>
        <dbReference type="ARBA" id="ARBA00022989"/>
    </source>
</evidence>
<dbReference type="SUPFAM" id="SSF49503">
    <property type="entry name" value="Cupredoxins"/>
    <property type="match status" value="1"/>
</dbReference>
<dbReference type="Proteomes" id="UP001453229">
    <property type="component" value="Chromosome"/>
</dbReference>
<dbReference type="Pfam" id="PF00116">
    <property type="entry name" value="COX2"/>
    <property type="match status" value="1"/>
</dbReference>
<feature type="transmembrane region" description="Helical" evidence="20">
    <location>
        <begin position="178"/>
        <end position="199"/>
    </location>
</feature>
<dbReference type="InterPro" id="IPR036257">
    <property type="entry name" value="Cyt_c_oxidase_su2_TM_sf"/>
</dbReference>
<keyword evidence="8" id="KW-0732">Signal</keyword>
<evidence type="ECO:0000256" key="7">
    <source>
        <dbReference type="ARBA" id="ARBA00022692"/>
    </source>
</evidence>
<evidence type="ECO:0000256" key="3">
    <source>
        <dbReference type="ARBA" id="ARBA00014692"/>
    </source>
</evidence>
<dbReference type="InterPro" id="IPR045187">
    <property type="entry name" value="CcO_II"/>
</dbReference>
<keyword evidence="7 20" id="KW-0812">Transmembrane</keyword>
<name>A0ABZ3CQC3_9GAMM</name>
<evidence type="ECO:0000256" key="18">
    <source>
        <dbReference type="ARBA" id="ARBA00032187"/>
    </source>
</evidence>
<feature type="domain" description="Cytochrome oxidase subunit II transmembrane region profile" evidence="22">
    <location>
        <begin position="112"/>
        <end position="209"/>
    </location>
</feature>
<keyword evidence="5" id="KW-1003">Cell membrane</keyword>
<dbReference type="Gene3D" id="1.10.287.90">
    <property type="match status" value="1"/>
</dbReference>
<dbReference type="PANTHER" id="PTHR22888:SF18">
    <property type="entry name" value="CYTOCHROME BO(3) UBIQUINOL OXIDASE SUBUNIT 2"/>
    <property type="match status" value="1"/>
</dbReference>
<keyword evidence="12 20" id="KW-0472">Membrane</keyword>
<dbReference type="InterPro" id="IPR006333">
    <property type="entry name" value="Cyt_o_ubiquinol_oxidase_su2"/>
</dbReference>
<keyword evidence="11" id="KW-0560">Oxidoreductase</keyword>
<evidence type="ECO:0000313" key="23">
    <source>
        <dbReference type="EMBL" id="XAD53359.1"/>
    </source>
</evidence>
<dbReference type="InterPro" id="IPR011759">
    <property type="entry name" value="Cyt_c_oxidase_su2_TM_dom"/>
</dbReference>
<feature type="domain" description="Cytochrome oxidase subunit II copper A binding" evidence="21">
    <location>
        <begin position="215"/>
        <end position="327"/>
    </location>
</feature>
<evidence type="ECO:0000256" key="19">
    <source>
        <dbReference type="SAM" id="MobiDB-lite"/>
    </source>
</evidence>
<keyword evidence="6" id="KW-0679">Respiratory chain</keyword>
<evidence type="ECO:0000256" key="15">
    <source>
        <dbReference type="ARBA" id="ARBA00030074"/>
    </source>
</evidence>
<dbReference type="SUPFAM" id="SSF81464">
    <property type="entry name" value="Cytochrome c oxidase subunit II-like, transmembrane region"/>
    <property type="match status" value="1"/>
</dbReference>
<dbReference type="Gene3D" id="2.60.40.420">
    <property type="entry name" value="Cupredoxins - blue copper proteins"/>
    <property type="match status" value="1"/>
</dbReference>
<keyword evidence="9" id="KW-0249">Electron transport</keyword>
<keyword evidence="4" id="KW-0813">Transport</keyword>
<proteinExistence type="inferred from homology"/>
<keyword evidence="14" id="KW-0449">Lipoprotein</keyword>
<dbReference type="InterPro" id="IPR002429">
    <property type="entry name" value="CcO_II-like_C"/>
</dbReference>
<dbReference type="RefSeq" id="WP_342594458.1">
    <property type="nucleotide sequence ID" value="NZ_CP151919.1"/>
</dbReference>
<evidence type="ECO:0000256" key="5">
    <source>
        <dbReference type="ARBA" id="ARBA00022475"/>
    </source>
</evidence>
<gene>
    <name evidence="23" type="primary">cyoA</name>
    <name evidence="23" type="ORF">AAGT95_16125</name>
</gene>
<dbReference type="PROSITE" id="PS50857">
    <property type="entry name" value="COX2_CUA"/>
    <property type="match status" value="1"/>
</dbReference>
<comment type="similarity">
    <text evidence="2">Belongs to the cytochrome c oxidase subunit 2 family.</text>
</comment>
<evidence type="ECO:0000256" key="11">
    <source>
        <dbReference type="ARBA" id="ARBA00023002"/>
    </source>
</evidence>
<evidence type="ECO:0000256" key="6">
    <source>
        <dbReference type="ARBA" id="ARBA00022660"/>
    </source>
</evidence>